<organism evidence="1 2">
    <name type="scientific">Kitasatospora cineracea</name>
    <dbReference type="NCBI Taxonomy" id="88074"/>
    <lineage>
        <taxon>Bacteria</taxon>
        <taxon>Bacillati</taxon>
        <taxon>Actinomycetota</taxon>
        <taxon>Actinomycetes</taxon>
        <taxon>Kitasatosporales</taxon>
        <taxon>Streptomycetaceae</taxon>
        <taxon>Kitasatospora</taxon>
    </lineage>
</organism>
<evidence type="ECO:0000313" key="1">
    <source>
        <dbReference type="EMBL" id="RPE27852.1"/>
    </source>
</evidence>
<accession>A0A3N4R3T9</accession>
<sequence length="89" mass="9886">MHLVAVTLARPDPAPSQLTAETVTDLIWVHSRPEDRVEHIRTLVDPDLYRIAAAIIADTPDAAVANLRRVCERALRHAPSLRGWHLVPA</sequence>
<dbReference type="EMBL" id="RKQG01000003">
    <property type="protein sequence ID" value="RPE27852.1"/>
    <property type="molecule type" value="Genomic_DNA"/>
</dbReference>
<reference evidence="1 2" key="1">
    <citation type="submission" date="2018-11" db="EMBL/GenBank/DDBJ databases">
        <title>Sequencing the genomes of 1000 actinobacteria strains.</title>
        <authorList>
            <person name="Klenk H.-P."/>
        </authorList>
    </citation>
    <scope>NUCLEOTIDE SEQUENCE [LARGE SCALE GENOMIC DNA]</scope>
    <source>
        <strain evidence="1 2">DSM 44781</strain>
    </source>
</reference>
<dbReference type="AlphaFoldDB" id="A0A3N4R3T9"/>
<protein>
    <submittedName>
        <fullName evidence="1">Uncharacterized protein</fullName>
    </submittedName>
</protein>
<dbReference type="Proteomes" id="UP000266906">
    <property type="component" value="Unassembled WGS sequence"/>
</dbReference>
<evidence type="ECO:0000313" key="2">
    <source>
        <dbReference type="Proteomes" id="UP000266906"/>
    </source>
</evidence>
<proteinExistence type="predicted"/>
<keyword evidence="2" id="KW-1185">Reference proteome</keyword>
<dbReference type="RefSeq" id="WP_162871785.1">
    <property type="nucleotide sequence ID" value="NZ_RKQG01000003.1"/>
</dbReference>
<gene>
    <name evidence="1" type="ORF">EDD38_7142</name>
</gene>
<name>A0A3N4R3T9_9ACTN</name>
<comment type="caution">
    <text evidence="1">The sequence shown here is derived from an EMBL/GenBank/DDBJ whole genome shotgun (WGS) entry which is preliminary data.</text>
</comment>